<accession>A0A6P1BSZ9</accession>
<comment type="caution">
    <text evidence="2">The sequence shown here is derived from an EMBL/GenBank/DDBJ whole genome shotgun (WGS) entry which is preliminary data.</text>
</comment>
<feature type="compositionally biased region" description="Basic and acidic residues" evidence="1">
    <location>
        <begin position="82"/>
        <end position="103"/>
    </location>
</feature>
<dbReference type="InterPro" id="IPR038488">
    <property type="entry name" value="Integrase_DNA-bd_sf"/>
</dbReference>
<feature type="compositionally biased region" description="Basic residues" evidence="1">
    <location>
        <begin position="192"/>
        <end position="203"/>
    </location>
</feature>
<name>A0A6P1BSZ9_9BRAD</name>
<dbReference type="AlphaFoldDB" id="A0A6P1BSZ9"/>
<dbReference type="Proteomes" id="UP000468531">
    <property type="component" value="Unassembled WGS sequence"/>
</dbReference>
<reference evidence="2 3" key="1">
    <citation type="journal article" date="2020" name="Arch. Microbiol.">
        <title>Bradyrhizobium uaiense sp. nov., a new highly efficient cowpea symbiont.</title>
        <authorList>
            <person name="Cabral Michel D."/>
            <person name="Azarias Guimaraes A."/>
            <person name="Martins da Costa E."/>
            <person name="Soares de Carvalho T."/>
            <person name="Balsanelli E."/>
            <person name="Willems A."/>
            <person name="Maltempi de Souza E."/>
            <person name="de Souza Moreira F.M."/>
        </authorList>
    </citation>
    <scope>NUCLEOTIDE SEQUENCE [LARGE SCALE GENOMIC DNA]</scope>
    <source>
        <strain evidence="2 3">UFLA 03-164</strain>
    </source>
</reference>
<feature type="region of interest" description="Disordered" evidence="1">
    <location>
        <begin position="82"/>
        <end position="126"/>
    </location>
</feature>
<organism evidence="2 3">
    <name type="scientific">Bradyrhizobium uaiense</name>
    <dbReference type="NCBI Taxonomy" id="2594946"/>
    <lineage>
        <taxon>Bacteria</taxon>
        <taxon>Pseudomonadati</taxon>
        <taxon>Pseudomonadota</taxon>
        <taxon>Alphaproteobacteria</taxon>
        <taxon>Hyphomicrobiales</taxon>
        <taxon>Nitrobacteraceae</taxon>
        <taxon>Bradyrhizobium</taxon>
    </lineage>
</organism>
<evidence type="ECO:0000313" key="3">
    <source>
        <dbReference type="Proteomes" id="UP000468531"/>
    </source>
</evidence>
<evidence type="ECO:0000313" key="2">
    <source>
        <dbReference type="EMBL" id="NEV00692.1"/>
    </source>
</evidence>
<dbReference type="RefSeq" id="WP_163160238.1">
    <property type="nucleotide sequence ID" value="NZ_VKHP01000191.1"/>
</dbReference>
<gene>
    <name evidence="2" type="ORF">FNJ47_34040</name>
</gene>
<protein>
    <submittedName>
        <fullName evidence="2">DUF4102 domain-containing protein</fullName>
    </submittedName>
</protein>
<dbReference type="Gene3D" id="3.30.160.390">
    <property type="entry name" value="Integrase, DNA-binding domain"/>
    <property type="match status" value="1"/>
</dbReference>
<sequence length="209" mass="23115">MAGLPAPAKGNKVHFFSGATLQGKKAPAGFGVRVTAGGTKSFVLFHRVDGRKYLETLGRWDENPQGGTLTVRDAIIKADKVAKDLKNGRREDPRPERTRRLEDGDNPEGLKIGGAFDPDAEEADREQKHPGLLDMFVERYCHKEKDLKSADQYASTFRRLVAPDIGDLPVFGEGRLRRSRRPASGRPSPARSRPRSRPACRRCARAEGV</sequence>
<dbReference type="EMBL" id="VKHP01000191">
    <property type="protein sequence ID" value="NEV00692.1"/>
    <property type="molecule type" value="Genomic_DNA"/>
</dbReference>
<proteinExistence type="predicted"/>
<feature type="region of interest" description="Disordered" evidence="1">
    <location>
        <begin position="166"/>
        <end position="209"/>
    </location>
</feature>
<evidence type="ECO:0000256" key="1">
    <source>
        <dbReference type="SAM" id="MobiDB-lite"/>
    </source>
</evidence>
<keyword evidence="3" id="KW-1185">Reference proteome</keyword>